<feature type="domain" description="Methyl-accepting transducer" evidence="11">
    <location>
        <begin position="396"/>
        <end position="653"/>
    </location>
</feature>
<keyword evidence="5 10" id="KW-1133">Transmembrane helix</keyword>
<protein>
    <submittedName>
        <fullName evidence="12">Methyl-accepting chemotaxis protein</fullName>
    </submittedName>
</protein>
<sequence>MRKKSINKIIVTSLLAIAIVPMIVMLISSYASMRSLMYERVNIDKQSATSVILAAKNNMLTKTEKELGNIANLAIFKGNKYDMKAIKTTLNGIKADGDVDLLTLSFANSNGKMASTDDVSANFDARVRPWYKNAVIANGTAVWMPAHKDKITGKLVTTVSMVVRNKANQIGVLELDISYNTIDKVVKALKIGRTGSTTLVTSTGTVISSEGKTGNIVYKDGQSIANSAIYKQIAASNKQSGVIRPKGVARVGEVYFDKGGQNSKSWAFAQVAPNEINTELNSLLKTFAIVAIIMLVGMFLYAGLIVKFVRTFVAHLTKHFEQIGAGKLQRVKPVAKVRGSLDNIVARTMAPIENGHELNELSVQYNKMIDAVGGLIENVQTESNNVAKGSDDLLDLSKQTNTATEEVAQTITGIAEVTGSQAQETEKSVDQVQQLANVVAELRDNVETMSNRSQEAAELNNENITVTTDVDTNWQAELAKMEALMHSVEDMNSDIQNINKIIGVINDISRQTNLLALNASIEAASAGESGKGFAVVAAEIRKLAEQSKDSTKEIETIIGQIRDKSTQMVEQTSASVAGGEKQTNLIKRALESSQEVFDRSSEMIAGIQEVEAASKRIEDIQNVVLENLENISASTEENAAGTEEVSANSEEVLATMDEFTNNVSDLRDVAAKLKGLASKFKLEK</sequence>
<comment type="subcellular location">
    <subcellularLocation>
        <location evidence="1">Cell membrane</location>
        <topology evidence="1">Multi-pass membrane protein</topology>
    </subcellularLocation>
</comment>
<keyword evidence="9" id="KW-0175">Coiled coil</keyword>
<dbReference type="SUPFAM" id="SSF58104">
    <property type="entry name" value="Methyl-accepting chemotaxis protein (MCP) signaling domain"/>
    <property type="match status" value="1"/>
</dbReference>
<proteinExistence type="predicted"/>
<keyword evidence="3" id="KW-0145">Chemotaxis</keyword>
<dbReference type="SMART" id="SM00283">
    <property type="entry name" value="MA"/>
    <property type="match status" value="1"/>
</dbReference>
<dbReference type="Proteomes" id="UP001057481">
    <property type="component" value="Unassembled WGS sequence"/>
</dbReference>
<evidence type="ECO:0000256" key="9">
    <source>
        <dbReference type="SAM" id="Coils"/>
    </source>
</evidence>
<organism evidence="12 13">
    <name type="scientific">Periweissella beninensis</name>
    <dbReference type="NCBI Taxonomy" id="504936"/>
    <lineage>
        <taxon>Bacteria</taxon>
        <taxon>Bacillati</taxon>
        <taxon>Bacillota</taxon>
        <taxon>Bacilli</taxon>
        <taxon>Lactobacillales</taxon>
        <taxon>Lactobacillaceae</taxon>
        <taxon>Periweissella</taxon>
    </lineage>
</organism>
<evidence type="ECO:0000256" key="1">
    <source>
        <dbReference type="ARBA" id="ARBA00004651"/>
    </source>
</evidence>
<keyword evidence="13" id="KW-1185">Reference proteome</keyword>
<evidence type="ECO:0000313" key="13">
    <source>
        <dbReference type="Proteomes" id="UP001057481"/>
    </source>
</evidence>
<evidence type="ECO:0000256" key="2">
    <source>
        <dbReference type="ARBA" id="ARBA00022475"/>
    </source>
</evidence>
<dbReference type="InterPro" id="IPR029151">
    <property type="entry name" value="Sensor-like_sf"/>
</dbReference>
<reference evidence="12" key="1">
    <citation type="submission" date="2021-04" db="EMBL/GenBank/DDBJ databases">
        <title>Taxonomic assessment of Weissella genus.</title>
        <authorList>
            <person name="Fanelli F."/>
            <person name="Chieffi D."/>
            <person name="Dell'Aquila A."/>
            <person name="Gyu-Sung C."/>
            <person name="Franz C.M.A.P."/>
            <person name="Fusco V."/>
        </authorList>
    </citation>
    <scope>NUCLEOTIDE SEQUENCE</scope>
    <source>
        <strain evidence="12">LMG 25373</strain>
    </source>
</reference>
<evidence type="ECO:0000256" key="10">
    <source>
        <dbReference type="SAM" id="Phobius"/>
    </source>
</evidence>
<feature type="coiled-coil region" evidence="9">
    <location>
        <begin position="432"/>
        <end position="459"/>
    </location>
</feature>
<evidence type="ECO:0000313" key="12">
    <source>
        <dbReference type="EMBL" id="MCM2436987.1"/>
    </source>
</evidence>
<dbReference type="Gene3D" id="1.10.287.950">
    <property type="entry name" value="Methyl-accepting chemotaxis protein"/>
    <property type="match status" value="1"/>
</dbReference>
<evidence type="ECO:0000256" key="3">
    <source>
        <dbReference type="ARBA" id="ARBA00022500"/>
    </source>
</evidence>
<evidence type="ECO:0000256" key="7">
    <source>
        <dbReference type="ARBA" id="ARBA00023224"/>
    </source>
</evidence>
<keyword evidence="4 10" id="KW-0812">Transmembrane</keyword>
<evidence type="ECO:0000256" key="6">
    <source>
        <dbReference type="ARBA" id="ARBA00023136"/>
    </source>
</evidence>
<evidence type="ECO:0000256" key="4">
    <source>
        <dbReference type="ARBA" id="ARBA00022692"/>
    </source>
</evidence>
<keyword evidence="6 10" id="KW-0472">Membrane</keyword>
<keyword evidence="7 8" id="KW-0807">Transducer</keyword>
<evidence type="ECO:0000256" key="5">
    <source>
        <dbReference type="ARBA" id="ARBA00022989"/>
    </source>
</evidence>
<dbReference type="PROSITE" id="PS50111">
    <property type="entry name" value="CHEMOTAXIS_TRANSDUC_2"/>
    <property type="match status" value="1"/>
</dbReference>
<evidence type="ECO:0000259" key="11">
    <source>
        <dbReference type="PROSITE" id="PS50111"/>
    </source>
</evidence>
<dbReference type="InterPro" id="IPR033479">
    <property type="entry name" value="dCache_1"/>
</dbReference>
<keyword evidence="2" id="KW-1003">Cell membrane</keyword>
<feature type="transmembrane region" description="Helical" evidence="10">
    <location>
        <begin position="287"/>
        <end position="309"/>
    </location>
</feature>
<name>A0ABT0VKP4_9LACO</name>
<accession>A0ABT0VKP4</accession>
<evidence type="ECO:0000256" key="8">
    <source>
        <dbReference type="PROSITE-ProRule" id="PRU00284"/>
    </source>
</evidence>
<dbReference type="InterPro" id="IPR004089">
    <property type="entry name" value="MCPsignal_dom"/>
</dbReference>
<comment type="caution">
    <text evidence="12">The sequence shown here is derived from an EMBL/GenBank/DDBJ whole genome shotgun (WGS) entry which is preliminary data.</text>
</comment>
<dbReference type="Pfam" id="PF00015">
    <property type="entry name" value="MCPsignal"/>
    <property type="match status" value="1"/>
</dbReference>
<gene>
    <name evidence="12" type="ORF">KAK10_03450</name>
</gene>
<dbReference type="PANTHER" id="PTHR32089">
    <property type="entry name" value="METHYL-ACCEPTING CHEMOTAXIS PROTEIN MCPB"/>
    <property type="match status" value="1"/>
</dbReference>
<dbReference type="EMBL" id="JAGMVS010000044">
    <property type="protein sequence ID" value="MCM2436987.1"/>
    <property type="molecule type" value="Genomic_DNA"/>
</dbReference>
<dbReference type="PANTHER" id="PTHR32089:SF112">
    <property type="entry name" value="LYSOZYME-LIKE PROTEIN-RELATED"/>
    <property type="match status" value="1"/>
</dbReference>
<dbReference type="SUPFAM" id="SSF103190">
    <property type="entry name" value="Sensory domain-like"/>
    <property type="match status" value="1"/>
</dbReference>
<dbReference type="Gene3D" id="3.30.450.20">
    <property type="entry name" value="PAS domain"/>
    <property type="match status" value="2"/>
</dbReference>
<feature type="transmembrane region" description="Helical" evidence="10">
    <location>
        <begin position="9"/>
        <end position="31"/>
    </location>
</feature>
<dbReference type="Pfam" id="PF02743">
    <property type="entry name" value="dCache_1"/>
    <property type="match status" value="1"/>
</dbReference>